<dbReference type="AlphaFoldDB" id="A0A917D0B6"/>
<organism evidence="2 3">
    <name type="scientific">Paenibacillus abyssi</name>
    <dbReference type="NCBI Taxonomy" id="1340531"/>
    <lineage>
        <taxon>Bacteria</taxon>
        <taxon>Bacillati</taxon>
        <taxon>Bacillota</taxon>
        <taxon>Bacilli</taxon>
        <taxon>Bacillales</taxon>
        <taxon>Paenibacillaceae</taxon>
        <taxon>Paenibacillus</taxon>
    </lineage>
</organism>
<dbReference type="InterPro" id="IPR016181">
    <property type="entry name" value="Acyl_CoA_acyltransferase"/>
</dbReference>
<dbReference type="PANTHER" id="PTHR43441">
    <property type="entry name" value="RIBOSOMAL-PROTEIN-SERINE ACETYLTRANSFERASE"/>
    <property type="match status" value="1"/>
</dbReference>
<dbReference type="EMBL" id="BMGR01000006">
    <property type="protein sequence ID" value="GGG04693.1"/>
    <property type="molecule type" value="Genomic_DNA"/>
</dbReference>
<comment type="caution">
    <text evidence="2">The sequence shown here is derived from an EMBL/GenBank/DDBJ whole genome shotgun (WGS) entry which is preliminary data.</text>
</comment>
<evidence type="ECO:0000313" key="3">
    <source>
        <dbReference type="Proteomes" id="UP000644756"/>
    </source>
</evidence>
<reference evidence="2" key="1">
    <citation type="journal article" date="2014" name="Int. J. Syst. Evol. Microbiol.">
        <title>Complete genome sequence of Corynebacterium casei LMG S-19264T (=DSM 44701T), isolated from a smear-ripened cheese.</title>
        <authorList>
            <consortium name="US DOE Joint Genome Institute (JGI-PGF)"/>
            <person name="Walter F."/>
            <person name="Albersmeier A."/>
            <person name="Kalinowski J."/>
            <person name="Ruckert C."/>
        </authorList>
    </citation>
    <scope>NUCLEOTIDE SEQUENCE</scope>
    <source>
        <strain evidence="2">CGMCC 1.12987</strain>
    </source>
</reference>
<dbReference type="GO" id="GO:1990189">
    <property type="term" value="F:protein N-terminal-serine acetyltransferase activity"/>
    <property type="evidence" value="ECO:0007669"/>
    <property type="project" value="TreeGrafter"/>
</dbReference>
<dbReference type="PROSITE" id="PS51186">
    <property type="entry name" value="GNAT"/>
    <property type="match status" value="1"/>
</dbReference>
<sequence>MFSYTLTEQTEMKLLEPQHSEALYQMTERNRLFLQNWFKWVQHVRSEYDTRSFIDELSRRQRAGESYGYGVFYEGRLCGVAELRDVNSPDRCGRIGFWLSADEHGKGLMTHACGHLTDYAFDQCGLNRVEIHASADNKKGRLVPERLGYTLEGIARQAKKYDNRFIDLTIYSVLAEEWAEMDRMSRYVGF</sequence>
<evidence type="ECO:0000259" key="1">
    <source>
        <dbReference type="PROSITE" id="PS51186"/>
    </source>
</evidence>
<dbReference type="SUPFAM" id="SSF55729">
    <property type="entry name" value="Acyl-CoA N-acyltransferases (Nat)"/>
    <property type="match status" value="1"/>
</dbReference>
<dbReference type="PANTHER" id="PTHR43441:SF11">
    <property type="entry name" value="RIBOSOMAL-PROTEIN-SERINE ACETYLTRANSFERASE"/>
    <property type="match status" value="1"/>
</dbReference>
<dbReference type="InterPro" id="IPR000182">
    <property type="entry name" value="GNAT_dom"/>
</dbReference>
<feature type="domain" description="N-acetyltransferase" evidence="1">
    <location>
        <begin position="21"/>
        <end position="180"/>
    </location>
</feature>
<keyword evidence="3" id="KW-1185">Reference proteome</keyword>
<reference evidence="2" key="2">
    <citation type="submission" date="2020-09" db="EMBL/GenBank/DDBJ databases">
        <authorList>
            <person name="Sun Q."/>
            <person name="Zhou Y."/>
        </authorList>
    </citation>
    <scope>NUCLEOTIDE SEQUENCE</scope>
    <source>
        <strain evidence="2">CGMCC 1.12987</strain>
    </source>
</reference>
<dbReference type="InterPro" id="IPR051908">
    <property type="entry name" value="Ribosomal_N-acetyltransferase"/>
</dbReference>
<dbReference type="RefSeq" id="WP_188531124.1">
    <property type="nucleotide sequence ID" value="NZ_BMGR01000006.1"/>
</dbReference>
<dbReference type="Gene3D" id="3.40.630.30">
    <property type="match status" value="1"/>
</dbReference>
<protein>
    <recommendedName>
        <fullName evidence="1">N-acetyltransferase domain-containing protein</fullName>
    </recommendedName>
</protein>
<dbReference type="Pfam" id="PF13302">
    <property type="entry name" value="Acetyltransf_3"/>
    <property type="match status" value="1"/>
</dbReference>
<gene>
    <name evidence="2" type="ORF">GCM10010916_22200</name>
</gene>
<evidence type="ECO:0000313" key="2">
    <source>
        <dbReference type="EMBL" id="GGG04693.1"/>
    </source>
</evidence>
<proteinExistence type="predicted"/>
<name>A0A917D0B6_9BACL</name>
<dbReference type="GO" id="GO:0005737">
    <property type="term" value="C:cytoplasm"/>
    <property type="evidence" value="ECO:0007669"/>
    <property type="project" value="TreeGrafter"/>
</dbReference>
<dbReference type="Proteomes" id="UP000644756">
    <property type="component" value="Unassembled WGS sequence"/>
</dbReference>
<accession>A0A917D0B6</accession>
<dbReference type="GO" id="GO:0008999">
    <property type="term" value="F:protein-N-terminal-alanine acetyltransferase activity"/>
    <property type="evidence" value="ECO:0007669"/>
    <property type="project" value="TreeGrafter"/>
</dbReference>